<gene>
    <name evidence="1" type="ORF">HIV01_000530</name>
</gene>
<protein>
    <submittedName>
        <fullName evidence="1">DUF5076 domain-containing protein</fullName>
    </submittedName>
</protein>
<evidence type="ECO:0000313" key="1">
    <source>
        <dbReference type="EMBL" id="QSX76639.1"/>
    </source>
</evidence>
<dbReference type="EMBL" id="CP071517">
    <property type="protein sequence ID" value="QSX76639.1"/>
    <property type="molecule type" value="Genomic_DNA"/>
</dbReference>
<accession>A0ABX7RGT5</accession>
<sequence length="89" mass="9913">MPKGVEADPASFEILRLWVANGRLSMNLRHDIEGEAEDFGILLADLFSHACCKYAQRSGRSLMECREGMLLGFLQHTHARIRCGGLTGH</sequence>
<proteinExistence type="predicted"/>
<organism evidence="1 2">
    <name type="scientific">Lysobacter arenosi</name>
    <dbReference type="NCBI Taxonomy" id="2795387"/>
    <lineage>
        <taxon>Bacteria</taxon>
        <taxon>Pseudomonadati</taxon>
        <taxon>Pseudomonadota</taxon>
        <taxon>Gammaproteobacteria</taxon>
        <taxon>Lysobacterales</taxon>
        <taxon>Lysobacteraceae</taxon>
        <taxon>Lysobacter</taxon>
    </lineage>
</organism>
<dbReference type="Gene3D" id="3.30.2370.10">
    <property type="entry name" value="putative pyruvate dehydrogenase"/>
    <property type="match status" value="1"/>
</dbReference>
<name>A0ABX7RGT5_9GAMM</name>
<reference evidence="1 2" key="1">
    <citation type="submission" date="2021-02" db="EMBL/GenBank/DDBJ databases">
        <title>Lysobacter arenosi sp. nov., isolated from soil of gangwondo yeongwol, south Korea.</title>
        <authorList>
            <person name="Kim K.R."/>
            <person name="Kim K.H."/>
            <person name="Jeon C.O."/>
        </authorList>
    </citation>
    <scope>NUCLEOTIDE SEQUENCE [LARGE SCALE GENOMIC DNA]</scope>
    <source>
        <strain evidence="1 2">R7</strain>
    </source>
</reference>
<dbReference type="Proteomes" id="UP000663400">
    <property type="component" value="Chromosome"/>
</dbReference>
<evidence type="ECO:0000313" key="2">
    <source>
        <dbReference type="Proteomes" id="UP000663400"/>
    </source>
</evidence>
<dbReference type="InterPro" id="IPR031796">
    <property type="entry name" value="DUF5076"/>
</dbReference>
<keyword evidence="2" id="KW-1185">Reference proteome</keyword>
<dbReference type="Pfam" id="PF16826">
    <property type="entry name" value="DUF5076"/>
    <property type="match status" value="1"/>
</dbReference>